<feature type="region of interest" description="Disordered" evidence="7">
    <location>
        <begin position="241"/>
        <end position="272"/>
    </location>
</feature>
<dbReference type="PANTHER" id="PTHR33304:SF36">
    <property type="entry name" value="GB|AAF26970.1-RELATED"/>
    <property type="match status" value="1"/>
</dbReference>
<dbReference type="GO" id="GO:0034244">
    <property type="term" value="P:negative regulation of transcription elongation by RNA polymerase II"/>
    <property type="evidence" value="ECO:0007669"/>
    <property type="project" value="InterPro"/>
</dbReference>
<organism evidence="9 10">
    <name type="scientific">Theobroma cacao</name>
    <name type="common">Cacao</name>
    <name type="synonym">Cocoa</name>
    <dbReference type="NCBI Taxonomy" id="3641"/>
    <lineage>
        <taxon>Eukaryota</taxon>
        <taxon>Viridiplantae</taxon>
        <taxon>Streptophyta</taxon>
        <taxon>Embryophyta</taxon>
        <taxon>Tracheophyta</taxon>
        <taxon>Spermatophyta</taxon>
        <taxon>Magnoliopsida</taxon>
        <taxon>eudicotyledons</taxon>
        <taxon>Gunneridae</taxon>
        <taxon>Pentapetalae</taxon>
        <taxon>rosids</taxon>
        <taxon>malvids</taxon>
        <taxon>Malvales</taxon>
        <taxon>Malvaceae</taxon>
        <taxon>Byttnerioideae</taxon>
        <taxon>Theobroma</taxon>
    </lineage>
</organism>
<dbReference type="InterPro" id="IPR011011">
    <property type="entry name" value="Znf_FYVE_PHD"/>
</dbReference>
<reference evidence="9" key="1">
    <citation type="journal article" date="1997" name="Nucleic Acids Res.">
        <title>tRNAscan-SE: a program for improved detection of transfer RNA genes in genomic sequence.</title>
        <authorList>
            <person name="Lowe T.M."/>
            <person name="Eddy S.R."/>
        </authorList>
    </citation>
    <scope>NUCLEOTIDE SEQUENCE [LARGE SCALE GENOMIC DNA]</scope>
    <source>
        <strain evidence="9">r\B97-61/B2</strain>
    </source>
</reference>
<keyword evidence="5" id="KW-0804">Transcription</keyword>
<dbReference type="AlphaFoldDB" id="A0AB32UXY4"/>
<feature type="domain" description="PHD-type" evidence="8">
    <location>
        <begin position="276"/>
        <end position="325"/>
    </location>
</feature>
<evidence type="ECO:0000256" key="6">
    <source>
        <dbReference type="PROSITE-ProRule" id="PRU00146"/>
    </source>
</evidence>
<gene>
    <name evidence="10" type="primary">LOC18593571</name>
</gene>
<dbReference type="PROSITE" id="PS50016">
    <property type="entry name" value="ZF_PHD_2"/>
    <property type="match status" value="1"/>
</dbReference>
<dbReference type="InterPro" id="IPR013083">
    <property type="entry name" value="Znf_RING/FYVE/PHD"/>
</dbReference>
<keyword evidence="4" id="KW-0805">Transcription regulation</keyword>
<keyword evidence="1" id="KW-0479">Metal-binding</keyword>
<reference evidence="10" key="2">
    <citation type="submission" date="2025-08" db="UniProtKB">
        <authorList>
            <consortium name="RefSeq"/>
        </authorList>
    </citation>
    <scope>IDENTIFICATION</scope>
</reference>
<dbReference type="Gramene" id="Tc07v2_t003800.1">
    <property type="protein sequence ID" value="Tc07v2_p003800.1"/>
    <property type="gene ID" value="Tc07v2_g003800"/>
</dbReference>
<dbReference type="InterPro" id="IPR019786">
    <property type="entry name" value="Zinc_finger_PHD-type_CS"/>
</dbReference>
<dbReference type="RefSeq" id="XP_007020916.2">
    <property type="nucleotide sequence ID" value="XM_007020854.2"/>
</dbReference>
<dbReference type="PROSITE" id="PS01359">
    <property type="entry name" value="ZF_PHD_1"/>
    <property type="match status" value="1"/>
</dbReference>
<dbReference type="Gene3D" id="3.30.40.10">
    <property type="entry name" value="Zinc/RING finger domain, C3HC4 (zinc finger)"/>
    <property type="match status" value="1"/>
</dbReference>
<evidence type="ECO:0000256" key="2">
    <source>
        <dbReference type="ARBA" id="ARBA00022771"/>
    </source>
</evidence>
<dbReference type="InterPro" id="IPR019787">
    <property type="entry name" value="Znf_PHD-finger"/>
</dbReference>
<dbReference type="GeneID" id="18593571"/>
<evidence type="ECO:0000256" key="5">
    <source>
        <dbReference type="ARBA" id="ARBA00023163"/>
    </source>
</evidence>
<dbReference type="GO" id="GO:0140566">
    <property type="term" value="F:histone reader activity"/>
    <property type="evidence" value="ECO:0007669"/>
    <property type="project" value="InterPro"/>
</dbReference>
<proteinExistence type="predicted"/>
<dbReference type="GO" id="GO:0008270">
    <property type="term" value="F:zinc ion binding"/>
    <property type="evidence" value="ECO:0007669"/>
    <property type="project" value="UniProtKB-KW"/>
</dbReference>
<keyword evidence="3" id="KW-0862">Zinc</keyword>
<protein>
    <submittedName>
        <fullName evidence="10">Uncharacterized protein LOC18593571</fullName>
    </submittedName>
</protein>
<evidence type="ECO:0000259" key="8">
    <source>
        <dbReference type="PROSITE" id="PS50016"/>
    </source>
</evidence>
<dbReference type="PANTHER" id="PTHR33304">
    <property type="match status" value="1"/>
</dbReference>
<dbReference type="KEGG" id="tcc:18593571"/>
<evidence type="ECO:0000256" key="1">
    <source>
        <dbReference type="ARBA" id="ARBA00022723"/>
    </source>
</evidence>
<accession>A0AB32UXY4</accession>
<evidence type="ECO:0000256" key="4">
    <source>
        <dbReference type="ARBA" id="ARBA00023015"/>
    </source>
</evidence>
<evidence type="ECO:0000256" key="7">
    <source>
        <dbReference type="SAM" id="MobiDB-lite"/>
    </source>
</evidence>
<keyword evidence="2 6" id="KW-0863">Zinc-finger</keyword>
<sequence length="331" mass="37494">MALHVKKDNVYPRMCKWECKHKPKLFYQAVKNLESTQQLWAHHILEPTPEEEEMPYWVDITVSLSKGHQYVPIWHLKDRVAGGVHLREKRRALKQKRANDGVKRRHIDISGEDNQSCPHLVDDEVDVTPAAQSQRHMPPPPQTHTASPTTSVARCRTSARVPPHRFVHIAQSSLRRGTVNDDLVRMRDLRRAAGKLRRLWKKDMQSIEDRLRQEWKKDMQSLEDRLLHRLLNFSAVTKGGFTGPHDGTPNDDGNTHGVHGSGDGVDGDSGGNEQPDKVCDICGDVGFQELIITCSQCSIGHHKYCKQALAMDALEDWVCEACLKAVPSHST</sequence>
<dbReference type="InterPro" id="IPR049914">
    <property type="entry name" value="PHD1-3/5-6"/>
</dbReference>
<evidence type="ECO:0000313" key="10">
    <source>
        <dbReference type="RefSeq" id="XP_007020916.2"/>
    </source>
</evidence>
<name>A0AB32UXY4_THECC</name>
<feature type="region of interest" description="Disordered" evidence="7">
    <location>
        <begin position="129"/>
        <end position="150"/>
    </location>
</feature>
<evidence type="ECO:0000256" key="3">
    <source>
        <dbReference type="ARBA" id="ARBA00022833"/>
    </source>
</evidence>
<dbReference type="Proteomes" id="UP000694886">
    <property type="component" value="Chromosome 7"/>
</dbReference>
<dbReference type="SUPFAM" id="SSF57903">
    <property type="entry name" value="FYVE/PHD zinc finger"/>
    <property type="match status" value="1"/>
</dbReference>
<feature type="compositionally biased region" description="Gly residues" evidence="7">
    <location>
        <begin position="259"/>
        <end position="270"/>
    </location>
</feature>
<evidence type="ECO:0000313" key="9">
    <source>
        <dbReference type="Proteomes" id="UP000694886"/>
    </source>
</evidence>